<dbReference type="InterPro" id="IPR012910">
    <property type="entry name" value="Plug_dom"/>
</dbReference>
<keyword evidence="15" id="KW-1185">Reference proteome</keyword>
<keyword evidence="8" id="KW-0675">Receptor</keyword>
<evidence type="ECO:0000256" key="1">
    <source>
        <dbReference type="ARBA" id="ARBA00004571"/>
    </source>
</evidence>
<evidence type="ECO:0000256" key="2">
    <source>
        <dbReference type="ARBA" id="ARBA00022448"/>
    </source>
</evidence>
<reference evidence="14 15" key="1">
    <citation type="submission" date="2017-10" db="EMBL/GenBank/DDBJ databases">
        <title>Draft genome of Longibacter Salinarum.</title>
        <authorList>
            <person name="Goh K.M."/>
            <person name="Shamsir M.S."/>
            <person name="Lim S.W."/>
        </authorList>
    </citation>
    <scope>NUCLEOTIDE SEQUENCE [LARGE SCALE GENOMIC DNA]</scope>
    <source>
        <strain evidence="14 15">KCTC 52045</strain>
    </source>
</reference>
<dbReference type="GO" id="GO:0009279">
    <property type="term" value="C:cell outer membrane"/>
    <property type="evidence" value="ECO:0007669"/>
    <property type="project" value="UniProtKB-SubCell"/>
</dbReference>
<dbReference type="Pfam" id="PF07715">
    <property type="entry name" value="Plug"/>
    <property type="match status" value="1"/>
</dbReference>
<sequence>MDVRSTFWETVYRATVALLVSSLTACAWSLPLRAQSAANAQPVASAERTSSRDTSDIQWELSLPNVTVTATRLPTPALTSPARISVFDSTSIAQTGASSVSDLLEDRAGLHVRRYGETGIATMSLRGTGSAQTVVLLDGHAIADPQLGQLDLSLLPSTLIRSVEVMHGPASALYGSSGMGGAIHLQTVRPTEESIARASTFAGAYGERGGSLLTGTHAGSVSVVAAGEIRHSTNNFPYLDQASFPPQTVQRQNADRTRYTGYAAVRGGDDKHPWQTAAWFTHAERGLPRPGAAVEGDERQWDTQFRFWARDKQQASWGQLESSMLVQHTQLRYRNPSQNVDDTGRTWTANFDVEGRVPIGSRWLATSGINGDVSLARHPNLQDDAHQWHAGAFTSAIGTFGRLRLFPAIRIDLYVPPAARTRTAMSPRMGANFQPISTWESLRLKAHVGSTFRMPTFNDRFWQPGGNPDLQPERGWSADAGVHWQQPAWHAEATVFHNWRHDQIIWSPVRSGSWSPENEQRVIARGVEFSSGTRLSLTERWTVDTGLTYTYTDARNRSQPGTASYNAPLRYLPREQAKWHGTLTYGPVALDLNARYTGRRYISSTGSRYLDAYIVTDAQIRVTHTFDSLRAQLSLRADNLTGADYRTVGNRPMPPRHLHVRLMVEL</sequence>
<evidence type="ECO:0000256" key="10">
    <source>
        <dbReference type="PROSITE-ProRule" id="PRU01360"/>
    </source>
</evidence>
<organism evidence="14 15">
    <name type="scientific">Longibacter salinarum</name>
    <dbReference type="NCBI Taxonomy" id="1850348"/>
    <lineage>
        <taxon>Bacteria</taxon>
        <taxon>Pseudomonadati</taxon>
        <taxon>Rhodothermota</taxon>
        <taxon>Rhodothermia</taxon>
        <taxon>Rhodothermales</taxon>
        <taxon>Salisaetaceae</taxon>
        <taxon>Longibacter</taxon>
    </lineage>
</organism>
<dbReference type="RefSeq" id="WP_098076154.1">
    <property type="nucleotide sequence ID" value="NZ_PDEQ01000006.1"/>
</dbReference>
<evidence type="ECO:0008006" key="16">
    <source>
        <dbReference type="Google" id="ProtNLM"/>
    </source>
</evidence>
<keyword evidence="9 10" id="KW-0998">Cell outer membrane</keyword>
<dbReference type="InterPro" id="IPR036942">
    <property type="entry name" value="Beta-barrel_TonB_sf"/>
</dbReference>
<keyword evidence="5" id="KW-0732">Signal</keyword>
<evidence type="ECO:0000256" key="4">
    <source>
        <dbReference type="ARBA" id="ARBA00022692"/>
    </source>
</evidence>
<evidence type="ECO:0000256" key="8">
    <source>
        <dbReference type="ARBA" id="ARBA00023170"/>
    </source>
</evidence>
<dbReference type="Gene3D" id="2.40.170.20">
    <property type="entry name" value="TonB-dependent receptor, beta-barrel domain"/>
    <property type="match status" value="1"/>
</dbReference>
<dbReference type="InterPro" id="IPR000531">
    <property type="entry name" value="Beta-barrel_TonB"/>
</dbReference>
<dbReference type="EMBL" id="PDEQ01000006">
    <property type="protein sequence ID" value="PEN12789.1"/>
    <property type="molecule type" value="Genomic_DNA"/>
</dbReference>
<dbReference type="InterPro" id="IPR039426">
    <property type="entry name" value="TonB-dep_rcpt-like"/>
</dbReference>
<dbReference type="SUPFAM" id="SSF56935">
    <property type="entry name" value="Porins"/>
    <property type="match status" value="1"/>
</dbReference>
<dbReference type="GO" id="GO:0044718">
    <property type="term" value="P:siderophore transmembrane transport"/>
    <property type="evidence" value="ECO:0007669"/>
    <property type="project" value="TreeGrafter"/>
</dbReference>
<keyword evidence="4 10" id="KW-0812">Transmembrane</keyword>
<keyword evidence="2 10" id="KW-0813">Transport</keyword>
<gene>
    <name evidence="14" type="ORF">CRI94_12300</name>
</gene>
<keyword evidence="7 10" id="KW-0472">Membrane</keyword>
<comment type="caution">
    <text evidence="14">The sequence shown here is derived from an EMBL/GenBank/DDBJ whole genome shotgun (WGS) entry which is preliminary data.</text>
</comment>
<comment type="subcellular location">
    <subcellularLocation>
        <location evidence="1 10">Cell outer membrane</location>
        <topology evidence="1 10">Multi-pass membrane protein</topology>
    </subcellularLocation>
</comment>
<dbReference type="InterPro" id="IPR037066">
    <property type="entry name" value="Plug_dom_sf"/>
</dbReference>
<dbReference type="Pfam" id="PF00593">
    <property type="entry name" value="TonB_dep_Rec_b-barrel"/>
    <property type="match status" value="1"/>
</dbReference>
<evidence type="ECO:0000256" key="3">
    <source>
        <dbReference type="ARBA" id="ARBA00022452"/>
    </source>
</evidence>
<accession>A0A2A8CVL0</accession>
<dbReference type="AlphaFoldDB" id="A0A2A8CVL0"/>
<keyword evidence="3 10" id="KW-1134">Transmembrane beta strand</keyword>
<feature type="domain" description="TonB-dependent receptor-like beta-barrel" evidence="12">
    <location>
        <begin position="241"/>
        <end position="640"/>
    </location>
</feature>
<evidence type="ECO:0000313" key="15">
    <source>
        <dbReference type="Proteomes" id="UP000220102"/>
    </source>
</evidence>
<dbReference type="PANTHER" id="PTHR30069">
    <property type="entry name" value="TONB-DEPENDENT OUTER MEMBRANE RECEPTOR"/>
    <property type="match status" value="1"/>
</dbReference>
<dbReference type="Gene3D" id="2.170.130.10">
    <property type="entry name" value="TonB-dependent receptor, plug domain"/>
    <property type="match status" value="1"/>
</dbReference>
<dbReference type="PROSITE" id="PS51257">
    <property type="entry name" value="PROKAR_LIPOPROTEIN"/>
    <property type="match status" value="1"/>
</dbReference>
<protein>
    <recommendedName>
        <fullName evidence="16">TonB-dependent receptor</fullName>
    </recommendedName>
</protein>
<proteinExistence type="inferred from homology"/>
<dbReference type="OrthoDB" id="9762903at2"/>
<evidence type="ECO:0000256" key="9">
    <source>
        <dbReference type="ARBA" id="ARBA00023237"/>
    </source>
</evidence>
<evidence type="ECO:0000256" key="7">
    <source>
        <dbReference type="ARBA" id="ARBA00023136"/>
    </source>
</evidence>
<name>A0A2A8CVL0_9BACT</name>
<dbReference type="PANTHER" id="PTHR30069:SF29">
    <property type="entry name" value="HEMOGLOBIN AND HEMOGLOBIN-HAPTOGLOBIN-BINDING PROTEIN 1-RELATED"/>
    <property type="match status" value="1"/>
</dbReference>
<evidence type="ECO:0000256" key="5">
    <source>
        <dbReference type="ARBA" id="ARBA00022729"/>
    </source>
</evidence>
<dbReference type="PROSITE" id="PS52016">
    <property type="entry name" value="TONB_DEPENDENT_REC_3"/>
    <property type="match status" value="1"/>
</dbReference>
<evidence type="ECO:0000256" key="6">
    <source>
        <dbReference type="ARBA" id="ARBA00023077"/>
    </source>
</evidence>
<evidence type="ECO:0000259" key="13">
    <source>
        <dbReference type="Pfam" id="PF07715"/>
    </source>
</evidence>
<comment type="similarity">
    <text evidence="10 11">Belongs to the TonB-dependent receptor family.</text>
</comment>
<evidence type="ECO:0000313" key="14">
    <source>
        <dbReference type="EMBL" id="PEN12789.1"/>
    </source>
</evidence>
<evidence type="ECO:0000259" key="12">
    <source>
        <dbReference type="Pfam" id="PF00593"/>
    </source>
</evidence>
<evidence type="ECO:0000256" key="11">
    <source>
        <dbReference type="RuleBase" id="RU003357"/>
    </source>
</evidence>
<feature type="domain" description="TonB-dependent receptor plug" evidence="13">
    <location>
        <begin position="79"/>
        <end position="182"/>
    </location>
</feature>
<dbReference type="GO" id="GO:0015344">
    <property type="term" value="F:siderophore uptake transmembrane transporter activity"/>
    <property type="evidence" value="ECO:0007669"/>
    <property type="project" value="TreeGrafter"/>
</dbReference>
<dbReference type="Proteomes" id="UP000220102">
    <property type="component" value="Unassembled WGS sequence"/>
</dbReference>
<keyword evidence="6 11" id="KW-0798">TonB box</keyword>